<reference evidence="3" key="1">
    <citation type="submission" date="2017-02" db="UniProtKB">
        <authorList>
            <consortium name="WormBaseParasite"/>
        </authorList>
    </citation>
    <scope>IDENTIFICATION</scope>
</reference>
<protein>
    <submittedName>
        <fullName evidence="3">Transposase</fullName>
    </submittedName>
</protein>
<organism evidence="3">
    <name type="scientific">Rodentolepis nana</name>
    <name type="common">Dwarf tapeworm</name>
    <name type="synonym">Hymenolepis nana</name>
    <dbReference type="NCBI Taxonomy" id="102285"/>
    <lineage>
        <taxon>Eukaryota</taxon>
        <taxon>Metazoa</taxon>
        <taxon>Spiralia</taxon>
        <taxon>Lophotrochozoa</taxon>
        <taxon>Platyhelminthes</taxon>
        <taxon>Cestoda</taxon>
        <taxon>Eucestoda</taxon>
        <taxon>Cyclophyllidea</taxon>
        <taxon>Hymenolepididae</taxon>
        <taxon>Rodentolepis</taxon>
    </lineage>
</organism>
<name>A0A0R3TWB3_RODNA</name>
<reference evidence="1 2" key="2">
    <citation type="submission" date="2018-11" db="EMBL/GenBank/DDBJ databases">
        <authorList>
            <consortium name="Pathogen Informatics"/>
        </authorList>
    </citation>
    <scope>NUCLEOTIDE SEQUENCE [LARGE SCALE GENOMIC DNA]</scope>
</reference>
<evidence type="ECO:0000313" key="3">
    <source>
        <dbReference type="WBParaSite" id="HNAJ_0001214101-mRNA-1"/>
    </source>
</evidence>
<gene>
    <name evidence="1" type="ORF">HNAJ_LOCUS12130</name>
</gene>
<keyword evidence="2" id="KW-1185">Reference proteome</keyword>
<dbReference type="EMBL" id="UZAE01014048">
    <property type="protein sequence ID" value="VDO12261.1"/>
    <property type="molecule type" value="Genomic_DNA"/>
</dbReference>
<proteinExistence type="predicted"/>
<dbReference type="WBParaSite" id="HNAJ_0001214101-mRNA-1">
    <property type="protein sequence ID" value="HNAJ_0001214101-mRNA-1"/>
    <property type="gene ID" value="HNAJ_0001214101"/>
</dbReference>
<evidence type="ECO:0000313" key="2">
    <source>
        <dbReference type="Proteomes" id="UP000278807"/>
    </source>
</evidence>
<sequence length="69" mass="8102">MVNTRVWKRVEVEDLKQLGKPHLQCILLRVPLEGQQKVHTPARNHELVRVYRRVLEETQVFVEAIFGAV</sequence>
<accession>A0A0R3TWB3</accession>
<evidence type="ECO:0000313" key="1">
    <source>
        <dbReference type="EMBL" id="VDO12261.1"/>
    </source>
</evidence>
<dbReference type="Proteomes" id="UP000278807">
    <property type="component" value="Unassembled WGS sequence"/>
</dbReference>
<dbReference type="AlphaFoldDB" id="A0A0R3TWB3"/>